<organism evidence="1">
    <name type="scientific">marine metagenome</name>
    <dbReference type="NCBI Taxonomy" id="408172"/>
    <lineage>
        <taxon>unclassified sequences</taxon>
        <taxon>metagenomes</taxon>
        <taxon>ecological metagenomes</taxon>
    </lineage>
</organism>
<evidence type="ECO:0000313" key="1">
    <source>
        <dbReference type="EMBL" id="SVC89202.1"/>
    </source>
</evidence>
<accession>A0A382QWH3</accession>
<name>A0A382QWH3_9ZZZZ</name>
<protein>
    <submittedName>
        <fullName evidence="1">Uncharacterized protein</fullName>
    </submittedName>
</protein>
<dbReference type="AlphaFoldDB" id="A0A382QWH3"/>
<gene>
    <name evidence="1" type="ORF">METZ01_LOCUS342056</name>
</gene>
<proteinExistence type="predicted"/>
<sequence length="36" mass="4031">LAGIVETDQTHGAKIQLDYPGIKFFNNIHSAMEHSF</sequence>
<reference evidence="1" key="1">
    <citation type="submission" date="2018-05" db="EMBL/GenBank/DDBJ databases">
        <authorList>
            <person name="Lanie J.A."/>
            <person name="Ng W.-L."/>
            <person name="Kazmierczak K.M."/>
            <person name="Andrzejewski T.M."/>
            <person name="Davidsen T.M."/>
            <person name="Wayne K.J."/>
            <person name="Tettelin H."/>
            <person name="Glass J.I."/>
            <person name="Rusch D."/>
            <person name="Podicherti R."/>
            <person name="Tsui H.-C.T."/>
            <person name="Winkler M.E."/>
        </authorList>
    </citation>
    <scope>NUCLEOTIDE SEQUENCE</scope>
</reference>
<feature type="non-terminal residue" evidence="1">
    <location>
        <position position="1"/>
    </location>
</feature>
<dbReference type="EMBL" id="UINC01117048">
    <property type="protein sequence ID" value="SVC89202.1"/>
    <property type="molecule type" value="Genomic_DNA"/>
</dbReference>
<feature type="non-terminal residue" evidence="1">
    <location>
        <position position="36"/>
    </location>
</feature>